<dbReference type="Pfam" id="PF02391">
    <property type="entry name" value="MoaE"/>
    <property type="match status" value="1"/>
</dbReference>
<gene>
    <name evidence="1" type="ORF">PHJA_002735500</name>
</gene>
<dbReference type="PANTHER" id="PTHR23404">
    <property type="entry name" value="MOLYBDOPTERIN SYNTHASE RELATED"/>
    <property type="match status" value="1"/>
</dbReference>
<sequence>MADEEKNLIEILEDNIIIDTNKFINYVQSPHCGAIATFAGTTRVTFEGKDIMELRYEAYVSMAMLCIESICSSARSSWSLNAIVVAHQLGPGPVGETSVFIADTNINRADALDACQEVYDEVKASVPIWKKEVYTDWEVWKENSEFMERRDGLGKPGLGQCCQKKVLVEEGPEKRGCCAGKVEVNVADP</sequence>
<organism evidence="1 2">
    <name type="scientific">Phtheirospermum japonicum</name>
    <dbReference type="NCBI Taxonomy" id="374723"/>
    <lineage>
        <taxon>Eukaryota</taxon>
        <taxon>Viridiplantae</taxon>
        <taxon>Streptophyta</taxon>
        <taxon>Embryophyta</taxon>
        <taxon>Tracheophyta</taxon>
        <taxon>Spermatophyta</taxon>
        <taxon>Magnoliopsida</taxon>
        <taxon>eudicotyledons</taxon>
        <taxon>Gunneridae</taxon>
        <taxon>Pentapetalae</taxon>
        <taxon>asterids</taxon>
        <taxon>lamiids</taxon>
        <taxon>Lamiales</taxon>
        <taxon>Orobanchaceae</taxon>
        <taxon>Orobanchaceae incertae sedis</taxon>
        <taxon>Phtheirospermum</taxon>
    </lineage>
</organism>
<dbReference type="AlphaFoldDB" id="A0A830DBA2"/>
<dbReference type="OrthoDB" id="5531344at2759"/>
<accession>A0A830DBA2</accession>
<dbReference type="EMBL" id="BMAC01001132">
    <property type="protein sequence ID" value="GFQ05915.1"/>
    <property type="molecule type" value="Genomic_DNA"/>
</dbReference>
<dbReference type="CDD" id="cd00756">
    <property type="entry name" value="MoaE"/>
    <property type="match status" value="1"/>
</dbReference>
<dbReference type="GO" id="GO:0006777">
    <property type="term" value="P:Mo-molybdopterin cofactor biosynthetic process"/>
    <property type="evidence" value="ECO:0007669"/>
    <property type="project" value="InterPro"/>
</dbReference>
<dbReference type="InterPro" id="IPR003448">
    <property type="entry name" value="Mopterin_biosynth_MoaE"/>
</dbReference>
<dbReference type="Gene3D" id="3.90.1170.40">
    <property type="entry name" value="Molybdopterin biosynthesis MoaE subunit"/>
    <property type="match status" value="1"/>
</dbReference>
<dbReference type="Proteomes" id="UP000653305">
    <property type="component" value="Unassembled WGS sequence"/>
</dbReference>
<proteinExistence type="predicted"/>
<comment type="caution">
    <text evidence="1">The sequence shown here is derived from an EMBL/GenBank/DDBJ whole genome shotgun (WGS) entry which is preliminary data.</text>
</comment>
<dbReference type="SUPFAM" id="SSF54690">
    <property type="entry name" value="Molybdopterin synthase subunit MoaE"/>
    <property type="match status" value="1"/>
</dbReference>
<evidence type="ECO:0000313" key="1">
    <source>
        <dbReference type="EMBL" id="GFQ05915.1"/>
    </source>
</evidence>
<reference evidence="1" key="1">
    <citation type="submission" date="2020-07" db="EMBL/GenBank/DDBJ databases">
        <title>Ethylene signaling mediates host invasion by parasitic plants.</title>
        <authorList>
            <person name="Yoshida S."/>
        </authorList>
    </citation>
    <scope>NUCLEOTIDE SEQUENCE</scope>
    <source>
        <strain evidence="1">Okayama</strain>
    </source>
</reference>
<name>A0A830DBA2_9LAMI</name>
<dbReference type="InterPro" id="IPR036563">
    <property type="entry name" value="MoaE_sf"/>
</dbReference>
<keyword evidence="2" id="KW-1185">Reference proteome</keyword>
<protein>
    <submittedName>
        <fullName evidence="1">Molybdopterin synthase catalytic subunit</fullName>
    </submittedName>
</protein>
<evidence type="ECO:0000313" key="2">
    <source>
        <dbReference type="Proteomes" id="UP000653305"/>
    </source>
</evidence>